<proteinExistence type="predicted"/>
<name>A0A0A2MEH5_9FLAO</name>
<reference evidence="1 2" key="1">
    <citation type="submission" date="2013-09" db="EMBL/GenBank/DDBJ databases">
        <authorList>
            <person name="Zeng Z."/>
            <person name="Chen C."/>
        </authorList>
    </citation>
    <scope>NUCLEOTIDE SEQUENCE [LARGE SCALE GENOMIC DNA]</scope>
    <source>
        <strain evidence="1 2">GH29-5</strain>
    </source>
</reference>
<sequence>MTKFFIYFSILFNFYFANCQNNDESIILKNKVSEQKVYDEKNELSEISKFDEHGRLIYNQKDNFTSATYLKTSRTFKYDNKGNILETIMTHSSFPEPTIMTNEYDEKGNLINVYSENKKLLLKNYYNVDNKKIREEMFGDNDSIKQITEYEYFDNGKKIITKINGDFIKNRTIIEYFDDQNREIKSEAFNNDKFYFSTIKTYLKDKLVKVIYNEGSSTHGDNYFYDTKGQFIKRELFKIENGKEIKTGFEKFEYSNNGLIFKYSENIYSSGSKTRTYRYEYIFQN</sequence>
<evidence type="ECO:0008006" key="3">
    <source>
        <dbReference type="Google" id="ProtNLM"/>
    </source>
</evidence>
<dbReference type="RefSeq" id="WP_026980959.1">
    <property type="nucleotide sequence ID" value="NZ_AUCZ01000019.1"/>
</dbReference>
<organism evidence="1 2">
    <name type="scientific">Flavobacterium suncheonense GH29-5 = DSM 17707</name>
    <dbReference type="NCBI Taxonomy" id="1121899"/>
    <lineage>
        <taxon>Bacteria</taxon>
        <taxon>Pseudomonadati</taxon>
        <taxon>Bacteroidota</taxon>
        <taxon>Flavobacteriia</taxon>
        <taxon>Flavobacteriales</taxon>
        <taxon>Flavobacteriaceae</taxon>
        <taxon>Flavobacterium</taxon>
    </lineage>
</organism>
<gene>
    <name evidence="1" type="ORF">Q764_13575</name>
</gene>
<dbReference type="OrthoDB" id="1345541at2"/>
<dbReference type="AlphaFoldDB" id="A0A0A2MEH5"/>
<accession>A0A0A2MEH5</accession>
<dbReference type="Gene3D" id="2.180.10.10">
    <property type="entry name" value="RHS repeat-associated core"/>
    <property type="match status" value="1"/>
</dbReference>
<evidence type="ECO:0000313" key="1">
    <source>
        <dbReference type="EMBL" id="KGO86670.1"/>
    </source>
</evidence>
<evidence type="ECO:0000313" key="2">
    <source>
        <dbReference type="Proteomes" id="UP000030121"/>
    </source>
</evidence>
<comment type="caution">
    <text evidence="1">The sequence shown here is derived from an EMBL/GenBank/DDBJ whole genome shotgun (WGS) entry which is preliminary data.</text>
</comment>
<dbReference type="STRING" id="1121899.GCA_000430025_02664"/>
<dbReference type="Proteomes" id="UP000030121">
    <property type="component" value="Unassembled WGS sequence"/>
</dbReference>
<dbReference type="EMBL" id="JRLW01000025">
    <property type="protein sequence ID" value="KGO86670.1"/>
    <property type="molecule type" value="Genomic_DNA"/>
</dbReference>
<keyword evidence="2" id="KW-1185">Reference proteome</keyword>
<protein>
    <recommendedName>
        <fullName evidence="3">Sugar-binding protein</fullName>
    </recommendedName>
</protein>